<dbReference type="Gene3D" id="3.20.20.210">
    <property type="match status" value="1"/>
</dbReference>
<dbReference type="HOGENOM" id="CLU_040933_2_0_0"/>
<dbReference type="InterPro" id="IPR038071">
    <property type="entry name" value="UROD/MetE-like_sf"/>
</dbReference>
<accession>Q024B9</accession>
<sequence>MLPDQWETFKRAARREKMDRIPMALIVDSPWIPGYLGIKHMDYYLDPELWFESNLKIMREFPDIIFIPSWWMEYGMAAEPSILGAKIKFWQDNTPSEYHTLYRLEDIDNFPEYEVDADAFAALTLHRIKMIKPRIEDLGYILPMVTARGPLCTAGFVRGTTHFMIDIVEDPKGAHRLIDLCTRVVIDWLKAQQAVMGDKVEGIFILDDIVGFINEEHYLEFAHPYLKRICDAFPDNWVKLYHNDAEVDACLDHLPDAGFNVLNWGKQRHITEVKRRVGDRMCLMGNVNPLEIAVRGTPEEVKDETLEVLEGAGGEGIILSVGGGVSPGMPRENILAMLEALQEFNSKRAAAMAASVR</sequence>
<feature type="domain" description="Uroporphyrinogen decarboxylase (URO-D)" evidence="1">
    <location>
        <begin position="7"/>
        <end position="343"/>
    </location>
</feature>
<dbReference type="InParanoid" id="Q024B9"/>
<protein>
    <submittedName>
        <fullName evidence="2">Uroporphyrinogen decarboxylase (URO-D)</fullName>
    </submittedName>
</protein>
<dbReference type="STRING" id="234267.Acid_2668"/>
<gene>
    <name evidence="2" type="ordered locus">Acid_2668</name>
</gene>
<organism evidence="2">
    <name type="scientific">Solibacter usitatus (strain Ellin6076)</name>
    <dbReference type="NCBI Taxonomy" id="234267"/>
    <lineage>
        <taxon>Bacteria</taxon>
        <taxon>Pseudomonadati</taxon>
        <taxon>Acidobacteriota</taxon>
        <taxon>Terriglobia</taxon>
        <taxon>Bryobacterales</taxon>
        <taxon>Solibacteraceae</taxon>
        <taxon>Candidatus Solibacter</taxon>
    </lineage>
</organism>
<name>Q024B9_SOLUE</name>
<dbReference type="GO" id="GO:0004853">
    <property type="term" value="F:uroporphyrinogen decarboxylase activity"/>
    <property type="evidence" value="ECO:0007669"/>
    <property type="project" value="InterPro"/>
</dbReference>
<dbReference type="PANTHER" id="PTHR47099:SF1">
    <property type="entry name" value="METHYLCOBAMIDE:COM METHYLTRANSFERASE MTBA"/>
    <property type="match status" value="1"/>
</dbReference>
<dbReference type="OrthoDB" id="127537at2"/>
<dbReference type="SUPFAM" id="SSF51726">
    <property type="entry name" value="UROD/MetE-like"/>
    <property type="match status" value="1"/>
</dbReference>
<reference evidence="2" key="1">
    <citation type="submission" date="2006-10" db="EMBL/GenBank/DDBJ databases">
        <title>Complete sequence of Solibacter usitatus Ellin6076.</title>
        <authorList>
            <consortium name="US DOE Joint Genome Institute"/>
            <person name="Copeland A."/>
            <person name="Lucas S."/>
            <person name="Lapidus A."/>
            <person name="Barry K."/>
            <person name="Detter J.C."/>
            <person name="Glavina del Rio T."/>
            <person name="Hammon N."/>
            <person name="Israni S."/>
            <person name="Dalin E."/>
            <person name="Tice H."/>
            <person name="Pitluck S."/>
            <person name="Thompson L.S."/>
            <person name="Brettin T."/>
            <person name="Bruce D."/>
            <person name="Han C."/>
            <person name="Tapia R."/>
            <person name="Gilna P."/>
            <person name="Schmutz J."/>
            <person name="Larimer F."/>
            <person name="Land M."/>
            <person name="Hauser L."/>
            <person name="Kyrpides N."/>
            <person name="Mikhailova N."/>
            <person name="Janssen P.H."/>
            <person name="Kuske C.R."/>
            <person name="Richardson P."/>
        </authorList>
    </citation>
    <scope>NUCLEOTIDE SEQUENCE</scope>
    <source>
        <strain evidence="2">Ellin6076</strain>
    </source>
</reference>
<evidence type="ECO:0000259" key="1">
    <source>
        <dbReference type="Pfam" id="PF01208"/>
    </source>
</evidence>
<dbReference type="CDD" id="cd03465">
    <property type="entry name" value="URO-D_like"/>
    <property type="match status" value="1"/>
</dbReference>
<dbReference type="AlphaFoldDB" id="Q024B9"/>
<dbReference type="EMBL" id="CP000473">
    <property type="protein sequence ID" value="ABJ83657.1"/>
    <property type="molecule type" value="Genomic_DNA"/>
</dbReference>
<evidence type="ECO:0000313" key="2">
    <source>
        <dbReference type="EMBL" id="ABJ83657.1"/>
    </source>
</evidence>
<dbReference type="GO" id="GO:0006779">
    <property type="term" value="P:porphyrin-containing compound biosynthetic process"/>
    <property type="evidence" value="ECO:0007669"/>
    <property type="project" value="InterPro"/>
</dbReference>
<dbReference type="eggNOG" id="COG0407">
    <property type="taxonomic scope" value="Bacteria"/>
</dbReference>
<dbReference type="Pfam" id="PF01208">
    <property type="entry name" value="URO-D"/>
    <property type="match status" value="1"/>
</dbReference>
<dbReference type="KEGG" id="sus:Acid_2668"/>
<proteinExistence type="predicted"/>
<dbReference type="InterPro" id="IPR052024">
    <property type="entry name" value="Methanogen_methyltrans"/>
</dbReference>
<dbReference type="PANTHER" id="PTHR47099">
    <property type="entry name" value="METHYLCOBAMIDE:COM METHYLTRANSFERASE MTBA"/>
    <property type="match status" value="1"/>
</dbReference>
<dbReference type="InterPro" id="IPR000257">
    <property type="entry name" value="Uroporphyrinogen_deCOase"/>
</dbReference>